<name>A0A8I6WU18_HORVV</name>
<proteinExistence type="predicted"/>
<reference evidence="3" key="1">
    <citation type="journal article" date="2012" name="Nature">
        <title>A physical, genetic and functional sequence assembly of the barley genome.</title>
        <authorList>
            <consortium name="The International Barley Genome Sequencing Consortium"/>
            <person name="Mayer K.F."/>
            <person name="Waugh R."/>
            <person name="Brown J.W."/>
            <person name="Schulman A."/>
            <person name="Langridge P."/>
            <person name="Platzer M."/>
            <person name="Fincher G.B."/>
            <person name="Muehlbauer G.J."/>
            <person name="Sato K."/>
            <person name="Close T.J."/>
            <person name="Wise R.P."/>
            <person name="Stein N."/>
        </authorList>
    </citation>
    <scope>NUCLEOTIDE SEQUENCE [LARGE SCALE GENOMIC DNA]</scope>
    <source>
        <strain evidence="3">cv. Morex</strain>
    </source>
</reference>
<dbReference type="AlphaFoldDB" id="A0A8I6WU18"/>
<accession>A0A8I6WU18</accession>
<evidence type="ECO:0000313" key="2">
    <source>
        <dbReference type="EnsemblPlants" id="HORVU.MOREX.r3.1HG0060760.1.CDS1"/>
    </source>
</evidence>
<reference evidence="2" key="3">
    <citation type="submission" date="2022-01" db="UniProtKB">
        <authorList>
            <consortium name="EnsemblPlants"/>
        </authorList>
    </citation>
    <scope>IDENTIFICATION</scope>
    <source>
        <strain evidence="2">subsp. vulgare</strain>
    </source>
</reference>
<evidence type="ECO:0000313" key="3">
    <source>
        <dbReference type="Proteomes" id="UP000011116"/>
    </source>
</evidence>
<dbReference type="Proteomes" id="UP000011116">
    <property type="component" value="Chromosome 1H"/>
</dbReference>
<protein>
    <recommendedName>
        <fullName evidence="1">Reverse transcriptase zinc-binding domain-containing protein</fullName>
    </recommendedName>
</protein>
<organism evidence="2 3">
    <name type="scientific">Hordeum vulgare subsp. vulgare</name>
    <name type="common">Domesticated barley</name>
    <dbReference type="NCBI Taxonomy" id="112509"/>
    <lineage>
        <taxon>Eukaryota</taxon>
        <taxon>Viridiplantae</taxon>
        <taxon>Streptophyta</taxon>
        <taxon>Embryophyta</taxon>
        <taxon>Tracheophyta</taxon>
        <taxon>Spermatophyta</taxon>
        <taxon>Magnoliopsida</taxon>
        <taxon>Liliopsida</taxon>
        <taxon>Poales</taxon>
        <taxon>Poaceae</taxon>
        <taxon>BOP clade</taxon>
        <taxon>Pooideae</taxon>
        <taxon>Triticodae</taxon>
        <taxon>Triticeae</taxon>
        <taxon>Hordeinae</taxon>
        <taxon>Hordeum</taxon>
    </lineage>
</organism>
<dbReference type="EnsemblPlants" id="HORVU.MOREX.r3.1HG0060760.1">
    <property type="protein sequence ID" value="HORVU.MOREX.r3.1HG0060760.1.CDS1"/>
    <property type="gene ID" value="HORVU.MOREX.r3.1HG0060760"/>
</dbReference>
<dbReference type="PANTHER" id="PTHR36617:SF14">
    <property type="entry name" value="REVERSE TRANSCRIPTASE ZINC-BINDING DOMAIN-CONTAINING PROTEIN"/>
    <property type="match status" value="1"/>
</dbReference>
<reference evidence="2" key="2">
    <citation type="submission" date="2020-10" db="EMBL/GenBank/DDBJ databases">
        <authorList>
            <person name="Scholz U."/>
            <person name="Mascher M."/>
            <person name="Fiebig A."/>
        </authorList>
    </citation>
    <scope>NUCLEOTIDE SEQUENCE [LARGE SCALE GENOMIC DNA]</scope>
    <source>
        <strain evidence="2">cv. Morex</strain>
    </source>
</reference>
<dbReference type="Pfam" id="PF13966">
    <property type="entry name" value="zf-RVT"/>
    <property type="match status" value="1"/>
</dbReference>
<dbReference type="Gramene" id="HORVU.MOREX.r3.1HG0060760.1">
    <property type="protein sequence ID" value="HORVU.MOREX.r3.1HG0060760.1.CDS1"/>
    <property type="gene ID" value="HORVU.MOREX.r3.1HG0060760"/>
</dbReference>
<sequence>MPMFLLSFFLVPVGVRKRLDFYRSRFFWQSDEVKTKYRLARWDIICRPKDQGGLGIENLEVKNRCLLSKWLFRLFVESQGMWGQILKNKYLQHKTLAQVTARPGDSPFWKSLMRTKVAFFNRTRFVVGNGESTRFWEDTWLGPQPLALQYPQLYHIAQRKQTFVAAVLRHTPLNIQFRRALIGNRWVSWLHLVRRLMDIFLYDFPDSIRWRLTTNGIFSVKSMYDHIINMSSIPKSIHIWRVKVPLKIKIFMWFVHKGVVLTKDNLAKRNWKGNKRCSFCQTNESIKHLFLDCPMVKLVWRSLQIAFNITPTY</sequence>
<feature type="domain" description="Reverse transcriptase zinc-binding" evidence="1">
    <location>
        <begin position="218"/>
        <end position="300"/>
    </location>
</feature>
<evidence type="ECO:0000259" key="1">
    <source>
        <dbReference type="Pfam" id="PF13966"/>
    </source>
</evidence>
<dbReference type="InterPro" id="IPR026960">
    <property type="entry name" value="RVT-Znf"/>
</dbReference>
<keyword evidence="3" id="KW-1185">Reference proteome</keyword>
<dbReference type="PANTHER" id="PTHR36617">
    <property type="entry name" value="PROTEIN, PUTATIVE-RELATED"/>
    <property type="match status" value="1"/>
</dbReference>